<dbReference type="PRINTS" id="PR01217">
    <property type="entry name" value="PRICHEXTENSN"/>
</dbReference>
<feature type="compositionally biased region" description="Polar residues" evidence="1">
    <location>
        <begin position="711"/>
        <end position="721"/>
    </location>
</feature>
<feature type="compositionally biased region" description="Low complexity" evidence="1">
    <location>
        <begin position="463"/>
        <end position="481"/>
    </location>
</feature>
<feature type="compositionally biased region" description="Pro residues" evidence="1">
    <location>
        <begin position="580"/>
        <end position="589"/>
    </location>
</feature>
<dbReference type="Proteomes" id="UP001178508">
    <property type="component" value="Chromosome 2"/>
</dbReference>
<dbReference type="AlphaFoldDB" id="A0AAV1EQC3"/>
<dbReference type="PANTHER" id="PTHR35077">
    <property type="entry name" value="SIMILAR TO AI661453 PROTEIN"/>
    <property type="match status" value="1"/>
</dbReference>
<feature type="compositionally biased region" description="Pro residues" evidence="1">
    <location>
        <begin position="599"/>
        <end position="631"/>
    </location>
</feature>
<feature type="compositionally biased region" description="Low complexity" evidence="1">
    <location>
        <begin position="419"/>
        <end position="429"/>
    </location>
</feature>
<dbReference type="EMBL" id="OY660865">
    <property type="protein sequence ID" value="CAJ1050976.1"/>
    <property type="molecule type" value="Genomic_DNA"/>
</dbReference>
<dbReference type="PANTHER" id="PTHR35077:SF2">
    <property type="entry name" value="SIMILAR TO AI661453 PROTEIN"/>
    <property type="match status" value="1"/>
</dbReference>
<feature type="region of interest" description="Disordered" evidence="1">
    <location>
        <begin position="334"/>
        <end position="660"/>
    </location>
</feature>
<sequence>MRKGPLHFLGRKNQSLFDTNVKMKDMDNVELVLGSAAIPESGTASVRARPTVKHHASTNDSFQGFAVPTPKVPLLPPTNGPKINGSVGWSHLSNGSVPSVLDLPEEDLFVPPPPTSAPPPPPGTLNPLQGMIIPPPDFMGDLSTLDLSTLQPPSMPAPNPPSLAPLMQEEDLNLLKPPPMAPPKPPSTCSSGSVSSMPISRPPSSLVPDYPRFAPPQPPMQHKNVKTPPPKPVRLSSISNLDSPPQTPVPTPPVHTPTLSTFNPQHKAKLYNVPTTSNLKTYEEPDPRPKQKLLLEDSSSVKSAQGILEVDGNVPKVAIPSKPDPKDIQELKDSLQITQTPLPEPSQEARKAVVSTPPLNKPLRHTRQISPSLPALNSTSVNLDKPGVSPSPSHTFSPLLDRKLRNLKSSETSGTKDGPAASPLALLMAAKKRDKDRSTHSLSRENSGKKDEQPSANIHPSDSGPSSFISTPRSSSPSSIASHERVQESPKPVGPGNHIFHTPEKLTSAALIKGPKSLNNPGLSGRAGSPSLTNLIAQKENSEKSSSKSPTSHHKVNKVDLSVPVLPPPPEFDDFDDIVGPPPSITPPDPPRKTAPAPTFIPPPPPPPALTPAPSPPPLPKLKPPQAPKLPPFDTDVKPKLQAQTKPKVGPNHIPSNLSPSQVTLLSILQKKMAEMDHKMTPMRDSESNFDEWGSPLSDEDNTVLIVPKVTPQSKSKSVMNKTEGLDMRELEGKVVRKNNTISPVKSPTSNGVHSKHQYGMTFTVRPGTKNPITPYVRGES</sequence>
<organism evidence="2 3">
    <name type="scientific">Xyrichtys novacula</name>
    <name type="common">Pearly razorfish</name>
    <name type="synonym">Hemipteronotus novacula</name>
    <dbReference type="NCBI Taxonomy" id="13765"/>
    <lineage>
        <taxon>Eukaryota</taxon>
        <taxon>Metazoa</taxon>
        <taxon>Chordata</taxon>
        <taxon>Craniata</taxon>
        <taxon>Vertebrata</taxon>
        <taxon>Euteleostomi</taxon>
        <taxon>Actinopterygii</taxon>
        <taxon>Neopterygii</taxon>
        <taxon>Teleostei</taxon>
        <taxon>Neoteleostei</taxon>
        <taxon>Acanthomorphata</taxon>
        <taxon>Eupercaria</taxon>
        <taxon>Labriformes</taxon>
        <taxon>Labridae</taxon>
        <taxon>Xyrichtys</taxon>
    </lineage>
</organism>
<proteinExistence type="predicted"/>
<accession>A0AAV1EQC3</accession>
<feature type="region of interest" description="Disordered" evidence="1">
    <location>
        <begin position="145"/>
        <end position="293"/>
    </location>
</feature>
<evidence type="ECO:0000256" key="1">
    <source>
        <dbReference type="SAM" id="MobiDB-lite"/>
    </source>
</evidence>
<protein>
    <submittedName>
        <fullName evidence="2">Proline-rich protein 36</fullName>
    </submittedName>
</protein>
<reference evidence="2" key="1">
    <citation type="submission" date="2023-08" db="EMBL/GenBank/DDBJ databases">
        <authorList>
            <person name="Alioto T."/>
            <person name="Alioto T."/>
            <person name="Gomez Garrido J."/>
        </authorList>
    </citation>
    <scope>NUCLEOTIDE SEQUENCE</scope>
</reference>
<keyword evidence="3" id="KW-1185">Reference proteome</keyword>
<feature type="compositionally biased region" description="Pro residues" evidence="1">
    <location>
        <begin position="245"/>
        <end position="255"/>
    </location>
</feature>
<feature type="region of interest" description="Disordered" evidence="1">
    <location>
        <begin position="679"/>
        <end position="781"/>
    </location>
</feature>
<feature type="compositionally biased region" description="Basic and acidic residues" evidence="1">
    <location>
        <begin position="281"/>
        <end position="293"/>
    </location>
</feature>
<feature type="compositionally biased region" description="Pro residues" evidence="1">
    <location>
        <begin position="176"/>
        <end position="186"/>
    </location>
</feature>
<feature type="compositionally biased region" description="Polar residues" evidence="1">
    <location>
        <begin position="738"/>
        <end position="753"/>
    </location>
</feature>
<feature type="compositionally biased region" description="Pro residues" evidence="1">
    <location>
        <begin position="153"/>
        <end position="163"/>
    </location>
</feature>
<evidence type="ECO:0000313" key="2">
    <source>
        <dbReference type="EMBL" id="CAJ1050976.1"/>
    </source>
</evidence>
<feature type="compositionally biased region" description="Basic and acidic residues" evidence="1">
    <location>
        <begin position="724"/>
        <end position="735"/>
    </location>
</feature>
<feature type="compositionally biased region" description="Low complexity" evidence="1">
    <location>
        <begin position="187"/>
        <end position="196"/>
    </location>
</feature>
<name>A0AAV1EQC3_XYRNO</name>
<feature type="compositionally biased region" description="Polar residues" evidence="1">
    <location>
        <begin position="368"/>
        <end position="382"/>
    </location>
</feature>
<evidence type="ECO:0000313" key="3">
    <source>
        <dbReference type="Proteomes" id="UP001178508"/>
    </source>
</evidence>
<gene>
    <name evidence="2" type="ORF">XNOV1_A028344</name>
</gene>
<feature type="compositionally biased region" description="Basic and acidic residues" evidence="1">
    <location>
        <begin position="431"/>
        <end position="453"/>
    </location>
</feature>